<evidence type="ECO:0000313" key="4">
    <source>
        <dbReference type="Proteomes" id="UP001161139"/>
    </source>
</evidence>
<evidence type="ECO:0000313" key="2">
    <source>
        <dbReference type="EMBL" id="MDH0147814.1"/>
    </source>
</evidence>
<dbReference type="AlphaFoldDB" id="A0A4S2B3N7"/>
<feature type="transmembrane region" description="Helical" evidence="1">
    <location>
        <begin position="44"/>
        <end position="64"/>
    </location>
</feature>
<dbReference type="Proteomes" id="UP001161139">
    <property type="component" value="Unassembled WGS sequence"/>
</dbReference>
<feature type="transmembrane region" description="Helical" evidence="1">
    <location>
        <begin position="154"/>
        <end position="173"/>
    </location>
</feature>
<keyword evidence="1" id="KW-1133">Transmembrane helix</keyword>
<dbReference type="EMBL" id="JAODZE010000019">
    <property type="protein sequence ID" value="MDH0147814.1"/>
    <property type="molecule type" value="Genomic_DNA"/>
</dbReference>
<proteinExistence type="predicted"/>
<keyword evidence="1" id="KW-0472">Membrane</keyword>
<name>A0A4S2B3N7_STUST</name>
<evidence type="ECO:0000256" key="1">
    <source>
        <dbReference type="SAM" id="Phobius"/>
    </source>
</evidence>
<dbReference type="Gene3D" id="3.90.1720.10">
    <property type="entry name" value="endopeptidase domain like (from Nostoc punctiforme)"/>
    <property type="match status" value="1"/>
</dbReference>
<dbReference type="InterPro" id="IPR038765">
    <property type="entry name" value="Papain-like_cys_pep_sf"/>
</dbReference>
<accession>A0A4S2B3N7</accession>
<keyword evidence="1" id="KW-0812">Transmembrane</keyword>
<dbReference type="RefSeq" id="WP_135960845.1">
    <property type="nucleotide sequence ID" value="NZ_JAOCDG010000050.1"/>
</dbReference>
<protein>
    <submittedName>
        <fullName evidence="3">Uncharacterized protein</fullName>
    </submittedName>
</protein>
<sequence>MILALLDYWKYRKRKGIYSHQALAKQGLQLATLSNFQNYQSYPLGHLLFVSTTGSALSWAVMYFTNSTLSHTAMFYGNGILQDCTTSGVVRHSFENYLDGESYLRVITPPKGTDLAHTLKFMNESLGARYNWSGVFRLFSHILIGSHPDFSWRIYFDVLLTLIITSWLTGLAMPLASNFIYPASVIYSVVVVINRTFRRKVLLPRA</sequence>
<feature type="transmembrane region" description="Helical" evidence="1">
    <location>
        <begin position="179"/>
        <end position="197"/>
    </location>
</feature>
<comment type="caution">
    <text evidence="3">The sequence shown here is derived from an EMBL/GenBank/DDBJ whole genome shotgun (WGS) entry which is preliminary data.</text>
</comment>
<dbReference type="Proteomes" id="UP001158076">
    <property type="component" value="Unassembled WGS sequence"/>
</dbReference>
<gene>
    <name evidence="3" type="ORF">N5D09_19850</name>
    <name evidence="2" type="ORF">N7335_15585</name>
</gene>
<reference evidence="3" key="1">
    <citation type="submission" date="2022-09" db="EMBL/GenBank/DDBJ databases">
        <title>Intensive care unit water sources are persistently colonized with multi-drug resistant bacteria and are the site of extensive horizontal gene transfer of antibiotic resistance genes.</title>
        <authorList>
            <person name="Diorio-Toth L."/>
        </authorList>
    </citation>
    <scope>NUCLEOTIDE SEQUENCE</scope>
    <source>
        <strain evidence="3">GD03864</strain>
        <strain evidence="2">GD04147</strain>
    </source>
</reference>
<evidence type="ECO:0000313" key="3">
    <source>
        <dbReference type="EMBL" id="MDH0690349.1"/>
    </source>
</evidence>
<dbReference type="SUPFAM" id="SSF54001">
    <property type="entry name" value="Cysteine proteinases"/>
    <property type="match status" value="1"/>
</dbReference>
<dbReference type="EMBL" id="JAOCDG010000050">
    <property type="protein sequence ID" value="MDH0690349.1"/>
    <property type="molecule type" value="Genomic_DNA"/>
</dbReference>
<organism evidence="3 4">
    <name type="scientific">Stutzerimonas stutzeri</name>
    <name type="common">Pseudomonas stutzeri</name>
    <dbReference type="NCBI Taxonomy" id="316"/>
    <lineage>
        <taxon>Bacteria</taxon>
        <taxon>Pseudomonadati</taxon>
        <taxon>Pseudomonadota</taxon>
        <taxon>Gammaproteobacteria</taxon>
        <taxon>Pseudomonadales</taxon>
        <taxon>Pseudomonadaceae</taxon>
        <taxon>Stutzerimonas</taxon>
    </lineage>
</organism>